<dbReference type="OrthoDB" id="9787825at2"/>
<dbReference type="Gene3D" id="3.40.50.150">
    <property type="entry name" value="Vaccinia Virus protein VP39"/>
    <property type="match status" value="1"/>
</dbReference>
<dbReference type="UniPathway" id="UPA00148"/>
<dbReference type="AlphaFoldDB" id="A0A511AXP9"/>
<dbReference type="InterPro" id="IPR014008">
    <property type="entry name" value="Cbl_synth_MTase_CbiT"/>
</dbReference>
<evidence type="ECO:0000256" key="3">
    <source>
        <dbReference type="ARBA" id="ARBA00022603"/>
    </source>
</evidence>
<comment type="pathway">
    <text evidence="1">Cofactor biosynthesis; adenosylcobalamin biosynthesis.</text>
</comment>
<dbReference type="Pfam" id="PF00590">
    <property type="entry name" value="TP_methylase"/>
    <property type="match status" value="1"/>
</dbReference>
<dbReference type="InterPro" id="IPR050714">
    <property type="entry name" value="Cobalamin_biosynth_MTase"/>
</dbReference>
<dbReference type="GO" id="GO:0009236">
    <property type="term" value="P:cobalamin biosynthetic process"/>
    <property type="evidence" value="ECO:0007669"/>
    <property type="project" value="UniProtKB-UniPathway"/>
</dbReference>
<keyword evidence="4 7" id="KW-0808">Transferase</keyword>
<dbReference type="InterPro" id="IPR035996">
    <property type="entry name" value="4pyrrol_Methylase_sf"/>
</dbReference>
<keyword evidence="5" id="KW-0949">S-adenosyl-L-methionine</keyword>
<dbReference type="InterPro" id="IPR012818">
    <property type="entry name" value="CbiE"/>
</dbReference>
<keyword evidence="2" id="KW-0169">Cobalamin biosynthesis</keyword>
<dbReference type="SUPFAM" id="SSF53790">
    <property type="entry name" value="Tetrapyrrole methylase"/>
    <property type="match status" value="1"/>
</dbReference>
<gene>
    <name evidence="7" type="ORF">GWA01_07450</name>
</gene>
<evidence type="ECO:0000313" key="7">
    <source>
        <dbReference type="EMBL" id="GEK92975.1"/>
    </source>
</evidence>
<evidence type="ECO:0000256" key="1">
    <source>
        <dbReference type="ARBA" id="ARBA00004953"/>
    </source>
</evidence>
<dbReference type="NCBIfam" id="TIGR02469">
    <property type="entry name" value="CbiT"/>
    <property type="match status" value="1"/>
</dbReference>
<protein>
    <submittedName>
        <fullName evidence="7">Precorrin-6Y methyltransferase</fullName>
    </submittedName>
</protein>
<proteinExistence type="predicted"/>
<evidence type="ECO:0000256" key="4">
    <source>
        <dbReference type="ARBA" id="ARBA00022679"/>
    </source>
</evidence>
<evidence type="ECO:0000259" key="6">
    <source>
        <dbReference type="Pfam" id="PF00590"/>
    </source>
</evidence>
<dbReference type="GO" id="GO:0032259">
    <property type="term" value="P:methylation"/>
    <property type="evidence" value="ECO:0007669"/>
    <property type="project" value="UniProtKB-KW"/>
</dbReference>
<dbReference type="PANTHER" id="PTHR43182">
    <property type="entry name" value="COBALT-PRECORRIN-6B C(15)-METHYLTRANSFERASE (DECARBOXYLATING)"/>
    <property type="match status" value="1"/>
</dbReference>
<dbReference type="SUPFAM" id="SSF53335">
    <property type="entry name" value="S-adenosyl-L-methionine-dependent methyltransferases"/>
    <property type="match status" value="1"/>
</dbReference>
<reference evidence="7 8" key="1">
    <citation type="submission" date="2019-07" db="EMBL/GenBank/DDBJ databases">
        <title>Whole genome shotgun sequence of Gluconobacter wancherniae NBRC 103581.</title>
        <authorList>
            <person name="Hosoyama A."/>
            <person name="Uohara A."/>
            <person name="Ohji S."/>
            <person name="Ichikawa N."/>
        </authorList>
    </citation>
    <scope>NUCLEOTIDE SEQUENCE [LARGE SCALE GENOMIC DNA]</scope>
    <source>
        <strain evidence="7 8">NBRC 103581</strain>
    </source>
</reference>
<dbReference type="CDD" id="cd02440">
    <property type="entry name" value="AdoMet_MTases"/>
    <property type="match status" value="1"/>
</dbReference>
<dbReference type="EMBL" id="BJUZ01000001">
    <property type="protein sequence ID" value="GEK92975.1"/>
    <property type="molecule type" value="Genomic_DNA"/>
</dbReference>
<keyword evidence="3 7" id="KW-0489">Methyltransferase</keyword>
<dbReference type="PIRSF" id="PIRSF036428">
    <property type="entry name" value="CobL"/>
    <property type="match status" value="1"/>
</dbReference>
<dbReference type="InterPro" id="IPR000878">
    <property type="entry name" value="4pyrrol_Mease"/>
</dbReference>
<organism evidence="7 8">
    <name type="scientific">Gluconobacter wancherniae NBRC 103581</name>
    <dbReference type="NCBI Taxonomy" id="656744"/>
    <lineage>
        <taxon>Bacteria</taxon>
        <taxon>Pseudomonadati</taxon>
        <taxon>Pseudomonadota</taxon>
        <taxon>Alphaproteobacteria</taxon>
        <taxon>Acetobacterales</taxon>
        <taxon>Acetobacteraceae</taxon>
        <taxon>Gluconobacter</taxon>
    </lineage>
</organism>
<evidence type="ECO:0000256" key="5">
    <source>
        <dbReference type="ARBA" id="ARBA00022691"/>
    </source>
</evidence>
<dbReference type="PANTHER" id="PTHR43182:SF1">
    <property type="entry name" value="COBALT-PRECORRIN-7 C(5)-METHYLTRANSFERASE"/>
    <property type="match status" value="1"/>
</dbReference>
<feature type="domain" description="Tetrapyrrole methylase" evidence="6">
    <location>
        <begin position="7"/>
        <end position="161"/>
    </location>
</feature>
<dbReference type="RefSeq" id="WP_146794140.1">
    <property type="nucleotide sequence ID" value="NZ_BARC01000004.1"/>
</dbReference>
<dbReference type="GO" id="GO:0008276">
    <property type="term" value="F:protein methyltransferase activity"/>
    <property type="evidence" value="ECO:0007669"/>
    <property type="project" value="InterPro"/>
</dbReference>
<evidence type="ECO:0000256" key="2">
    <source>
        <dbReference type="ARBA" id="ARBA00022573"/>
    </source>
</evidence>
<comment type="caution">
    <text evidence="7">The sequence shown here is derived from an EMBL/GenBank/DDBJ whole genome shotgun (WGS) entry which is preliminary data.</text>
</comment>
<evidence type="ECO:0000313" key="8">
    <source>
        <dbReference type="Proteomes" id="UP000321230"/>
    </source>
</evidence>
<dbReference type="InterPro" id="IPR006365">
    <property type="entry name" value="Cbl_synth_CobL"/>
</dbReference>
<dbReference type="InterPro" id="IPR014777">
    <property type="entry name" value="4pyrrole_Mease_sub1"/>
</dbReference>
<dbReference type="Gene3D" id="3.40.1010.10">
    <property type="entry name" value="Cobalt-precorrin-4 Transmethylase, Domain 1"/>
    <property type="match status" value="1"/>
</dbReference>
<dbReference type="NCBIfam" id="TIGR02467">
    <property type="entry name" value="CbiE"/>
    <property type="match status" value="1"/>
</dbReference>
<accession>A0A511AXP9</accession>
<dbReference type="CDD" id="cd11644">
    <property type="entry name" value="Precorrin-6Y-MT"/>
    <property type="match status" value="1"/>
</dbReference>
<name>A0A511AXP9_9PROT</name>
<sequence>MSAPWLNIIGIGEDGVEGLSSAAQTLVRNAHYVIGGARHLSLAKELVRGEAHQWPVPFSKGIEQVLEWRGSPVAVLASGDPFCFGAGSALAKHIRPDEMICIPLPSSISLACSRLGWGWQDVRVVSLCGRPLETLAPVLQPDTRLIVLSADATTPALVAEYLCGYGFGASRLHVLESLDGVDEEIRAFHADEALPEFKALNLLCIELQASLNARIIPLCSGLDDDLFEHDGQLTKREIRAVTLSSLSPTVGQMLWDVGAGAGSIAIEWMLRHPSNRAIAVERDPERAARIARNALSLGVPGLKIVVGRAPQVLEVLEQPDAIFIGGGLSDVEIFDRAWSALPAGGRLVANAVTLEGEAVMMSRFERYNASLTRIGVERLDNVGRLHAFRPAMRVMQLVARKGAEA</sequence>
<dbReference type="InterPro" id="IPR029063">
    <property type="entry name" value="SAM-dependent_MTases_sf"/>
</dbReference>
<keyword evidence="8" id="KW-1185">Reference proteome</keyword>
<dbReference type="Proteomes" id="UP000321230">
    <property type="component" value="Unassembled WGS sequence"/>
</dbReference>